<evidence type="ECO:0000313" key="1">
    <source>
        <dbReference type="EMBL" id="KIK02806.1"/>
    </source>
</evidence>
<dbReference type="Proteomes" id="UP000054477">
    <property type="component" value="Unassembled WGS sequence"/>
</dbReference>
<dbReference type="OrthoDB" id="2788229at2759"/>
<keyword evidence="2" id="KW-1185">Reference proteome</keyword>
<dbReference type="HOGENOM" id="CLU_036316_4_1_1"/>
<organism evidence="1 2">
    <name type="scientific">Laccaria amethystina LaAM-08-1</name>
    <dbReference type="NCBI Taxonomy" id="1095629"/>
    <lineage>
        <taxon>Eukaryota</taxon>
        <taxon>Fungi</taxon>
        <taxon>Dikarya</taxon>
        <taxon>Basidiomycota</taxon>
        <taxon>Agaricomycotina</taxon>
        <taxon>Agaricomycetes</taxon>
        <taxon>Agaricomycetidae</taxon>
        <taxon>Agaricales</taxon>
        <taxon>Agaricineae</taxon>
        <taxon>Hydnangiaceae</taxon>
        <taxon>Laccaria</taxon>
    </lineage>
</organism>
<dbReference type="AlphaFoldDB" id="A0A0C9XD38"/>
<reference evidence="1 2" key="1">
    <citation type="submission" date="2014-04" db="EMBL/GenBank/DDBJ databases">
        <authorList>
            <consortium name="DOE Joint Genome Institute"/>
            <person name="Kuo A."/>
            <person name="Kohler A."/>
            <person name="Nagy L.G."/>
            <person name="Floudas D."/>
            <person name="Copeland A."/>
            <person name="Barry K.W."/>
            <person name="Cichocki N."/>
            <person name="Veneault-Fourrey C."/>
            <person name="LaButti K."/>
            <person name="Lindquist E.A."/>
            <person name="Lipzen A."/>
            <person name="Lundell T."/>
            <person name="Morin E."/>
            <person name="Murat C."/>
            <person name="Sun H."/>
            <person name="Tunlid A."/>
            <person name="Henrissat B."/>
            <person name="Grigoriev I.V."/>
            <person name="Hibbett D.S."/>
            <person name="Martin F."/>
            <person name="Nordberg H.P."/>
            <person name="Cantor M.N."/>
            <person name="Hua S.X."/>
        </authorList>
    </citation>
    <scope>NUCLEOTIDE SEQUENCE [LARGE SCALE GENOMIC DNA]</scope>
    <source>
        <strain evidence="1 2">LaAM-08-1</strain>
    </source>
</reference>
<protein>
    <recommendedName>
        <fullName evidence="3">F-box domain-containing protein</fullName>
    </recommendedName>
</protein>
<sequence>MGTAIVDPLPLYLTSRFAPELYDRILDNLHDSPSALSACSTVWRSWLPTCRYHLFSEVVLSQKFATFLRSPANQKVIPFIRKVIINGGWGDPSGKGEEEDMFLLLGGLDNLACLRMDKVVNWETHDLWRSVTLTASGTPLSHRLSSLILRSVHFPSFSALALFISTFFNLRELSMENVTWGGNVAHMEEDQLPPLQTSALKKLRIASCSFRPIILWIWPGLASGKAIEEDHLIPPPLTHLSLPDIFPNEGDLLGSFLRILGASLENLEIGFFSHGSDNRDKRDMFSLVDLSYNTELKTIACHQVVLFHFPFRAISVTAFQSFNDPRSPYRWVTDILGTIQSRKIQQITFHVWLSAESQLDLINWSALIRILLSPPLAELRHLRFLVSGIGRDIDLVEVWFRRRFGQMLPSKAELYVDFSE</sequence>
<proteinExistence type="predicted"/>
<evidence type="ECO:0000313" key="2">
    <source>
        <dbReference type="Proteomes" id="UP000054477"/>
    </source>
</evidence>
<gene>
    <name evidence="1" type="ORF">K443DRAFT_677273</name>
</gene>
<evidence type="ECO:0008006" key="3">
    <source>
        <dbReference type="Google" id="ProtNLM"/>
    </source>
</evidence>
<dbReference type="STRING" id="1095629.A0A0C9XD38"/>
<name>A0A0C9XD38_9AGAR</name>
<reference evidence="2" key="2">
    <citation type="submission" date="2015-01" db="EMBL/GenBank/DDBJ databases">
        <title>Evolutionary Origins and Diversification of the Mycorrhizal Mutualists.</title>
        <authorList>
            <consortium name="DOE Joint Genome Institute"/>
            <consortium name="Mycorrhizal Genomics Consortium"/>
            <person name="Kohler A."/>
            <person name="Kuo A."/>
            <person name="Nagy L.G."/>
            <person name="Floudas D."/>
            <person name="Copeland A."/>
            <person name="Barry K.W."/>
            <person name="Cichocki N."/>
            <person name="Veneault-Fourrey C."/>
            <person name="LaButti K."/>
            <person name="Lindquist E.A."/>
            <person name="Lipzen A."/>
            <person name="Lundell T."/>
            <person name="Morin E."/>
            <person name="Murat C."/>
            <person name="Riley R."/>
            <person name="Ohm R."/>
            <person name="Sun H."/>
            <person name="Tunlid A."/>
            <person name="Henrissat B."/>
            <person name="Grigoriev I.V."/>
            <person name="Hibbett D.S."/>
            <person name="Martin F."/>
        </authorList>
    </citation>
    <scope>NUCLEOTIDE SEQUENCE [LARGE SCALE GENOMIC DNA]</scope>
    <source>
        <strain evidence="2">LaAM-08-1</strain>
    </source>
</reference>
<dbReference type="EMBL" id="KN838587">
    <property type="protein sequence ID" value="KIK02806.1"/>
    <property type="molecule type" value="Genomic_DNA"/>
</dbReference>
<accession>A0A0C9XD38</accession>